<dbReference type="STRING" id="91360.SAMN05660330_01067"/>
<accession>A0A1H0MIM0</accession>
<keyword evidence="1" id="KW-0472">Membrane</keyword>
<protein>
    <submittedName>
        <fullName evidence="2">Uncharacterized protein</fullName>
    </submittedName>
</protein>
<feature type="transmembrane region" description="Helical" evidence="1">
    <location>
        <begin position="104"/>
        <end position="121"/>
    </location>
</feature>
<evidence type="ECO:0000313" key="3">
    <source>
        <dbReference type="Proteomes" id="UP000199073"/>
    </source>
</evidence>
<organism evidence="2 3">
    <name type="scientific">Desulforhopalus singaporensis</name>
    <dbReference type="NCBI Taxonomy" id="91360"/>
    <lineage>
        <taxon>Bacteria</taxon>
        <taxon>Pseudomonadati</taxon>
        <taxon>Thermodesulfobacteriota</taxon>
        <taxon>Desulfobulbia</taxon>
        <taxon>Desulfobulbales</taxon>
        <taxon>Desulfocapsaceae</taxon>
        <taxon>Desulforhopalus</taxon>
    </lineage>
</organism>
<dbReference type="AlphaFoldDB" id="A0A1H0MIM0"/>
<keyword evidence="1" id="KW-0812">Transmembrane</keyword>
<feature type="transmembrane region" description="Helical" evidence="1">
    <location>
        <begin position="70"/>
        <end position="89"/>
    </location>
</feature>
<evidence type="ECO:0000256" key="1">
    <source>
        <dbReference type="SAM" id="Phobius"/>
    </source>
</evidence>
<keyword evidence="3" id="KW-1185">Reference proteome</keyword>
<keyword evidence="1" id="KW-1133">Transmembrane helix</keyword>
<sequence>MAPGGKIAYCTYSQAQGASLLVRPTCSDSSYFSGLMNVFEKIYSVFAICFAAILILALAVYPELRYANRLITLCSVGFVINVGLMFIVLRDIFYRPFSPISRKYLWLTLVLLIWPTIIYYLPRYGFKPRC</sequence>
<reference evidence="2 3" key="1">
    <citation type="submission" date="2016-10" db="EMBL/GenBank/DDBJ databases">
        <authorList>
            <person name="de Groot N.N."/>
        </authorList>
    </citation>
    <scope>NUCLEOTIDE SEQUENCE [LARGE SCALE GENOMIC DNA]</scope>
    <source>
        <strain evidence="2 3">DSM 12130</strain>
    </source>
</reference>
<gene>
    <name evidence="2" type="ORF">SAMN05660330_01067</name>
</gene>
<proteinExistence type="predicted"/>
<evidence type="ECO:0000313" key="2">
    <source>
        <dbReference type="EMBL" id="SDO80318.1"/>
    </source>
</evidence>
<name>A0A1H0MIM0_9BACT</name>
<dbReference type="Proteomes" id="UP000199073">
    <property type="component" value="Unassembled WGS sequence"/>
</dbReference>
<feature type="transmembrane region" description="Helical" evidence="1">
    <location>
        <begin position="42"/>
        <end position="61"/>
    </location>
</feature>
<dbReference type="EMBL" id="FNJI01000006">
    <property type="protein sequence ID" value="SDO80318.1"/>
    <property type="molecule type" value="Genomic_DNA"/>
</dbReference>